<evidence type="ECO:0000313" key="4">
    <source>
        <dbReference type="Proteomes" id="UP000094819"/>
    </source>
</evidence>
<comment type="caution">
    <text evidence="3">The sequence shown here is derived from an EMBL/GenBank/DDBJ whole genome shotgun (WGS) entry which is preliminary data.</text>
</comment>
<name>A0A1E3JEX8_9TREE</name>
<sequence length="190" mass="19551">MLFIRFALLALPFIGSALATPVAKSDVVQFEKRDDVLDVVKTLQSTIADPISTLKTDNVSADDAQAALSSILDAINTASAAVPTSTTTEKRALEGLTELAKRDDLNDVGTVLAQVITDIVNAVEGLADDLQSLPLIGALITSIDGGLHTLLLGVEIVLKGVIQILQGLLSGLGSLLSSLGAGLLAGLILV</sequence>
<reference evidence="3 4" key="1">
    <citation type="submission" date="2016-06" db="EMBL/GenBank/DDBJ databases">
        <title>Evolution of pathogenesis and genome organization in the Tremellales.</title>
        <authorList>
            <person name="Cuomo C."/>
            <person name="Litvintseva A."/>
            <person name="Heitman J."/>
            <person name="Chen Y."/>
            <person name="Sun S."/>
            <person name="Springer D."/>
            <person name="Dromer F."/>
            <person name="Young S."/>
            <person name="Zeng Q."/>
            <person name="Chapman S."/>
            <person name="Gujja S."/>
            <person name="Saif S."/>
            <person name="Birren B."/>
        </authorList>
    </citation>
    <scope>NUCLEOTIDE SEQUENCE [LARGE SCALE GENOMIC DNA]</scope>
    <source>
        <strain evidence="3 4">CBS 7118</strain>
    </source>
</reference>
<feature type="signal peptide" evidence="2">
    <location>
        <begin position="1"/>
        <end position="19"/>
    </location>
</feature>
<evidence type="ECO:0008006" key="5">
    <source>
        <dbReference type="Google" id="ProtNLM"/>
    </source>
</evidence>
<proteinExistence type="predicted"/>
<dbReference type="EMBL" id="AWGH01000008">
    <property type="protein sequence ID" value="ODN99438.1"/>
    <property type="molecule type" value="Genomic_DNA"/>
</dbReference>
<dbReference type="GeneID" id="30192493"/>
<dbReference type="OrthoDB" id="2575973at2759"/>
<gene>
    <name evidence="3" type="ORF">L198_03280</name>
</gene>
<keyword evidence="1" id="KW-0812">Transmembrane</keyword>
<keyword evidence="2" id="KW-0732">Signal</keyword>
<feature type="transmembrane region" description="Helical" evidence="1">
    <location>
        <begin position="168"/>
        <end position="189"/>
    </location>
</feature>
<dbReference type="AlphaFoldDB" id="A0A1E3JEX8"/>
<evidence type="ECO:0000256" key="2">
    <source>
        <dbReference type="SAM" id="SignalP"/>
    </source>
</evidence>
<organism evidence="3 4">
    <name type="scientific">Cryptococcus wingfieldii CBS 7118</name>
    <dbReference type="NCBI Taxonomy" id="1295528"/>
    <lineage>
        <taxon>Eukaryota</taxon>
        <taxon>Fungi</taxon>
        <taxon>Dikarya</taxon>
        <taxon>Basidiomycota</taxon>
        <taxon>Agaricomycotina</taxon>
        <taxon>Tremellomycetes</taxon>
        <taxon>Tremellales</taxon>
        <taxon>Cryptococcaceae</taxon>
        <taxon>Cryptococcus</taxon>
    </lineage>
</organism>
<keyword evidence="1" id="KW-0472">Membrane</keyword>
<dbReference type="Proteomes" id="UP000094819">
    <property type="component" value="Unassembled WGS sequence"/>
</dbReference>
<accession>A0A1E3JEX8</accession>
<feature type="chain" id="PRO_5009130306" description="Sc15 protein" evidence="2">
    <location>
        <begin position="20"/>
        <end position="190"/>
    </location>
</feature>
<protein>
    <recommendedName>
        <fullName evidence="5">Sc15 protein</fullName>
    </recommendedName>
</protein>
<keyword evidence="1" id="KW-1133">Transmembrane helix</keyword>
<dbReference type="RefSeq" id="XP_019032515.1">
    <property type="nucleotide sequence ID" value="XM_019175412.1"/>
</dbReference>
<evidence type="ECO:0000256" key="1">
    <source>
        <dbReference type="SAM" id="Phobius"/>
    </source>
</evidence>
<evidence type="ECO:0000313" key="3">
    <source>
        <dbReference type="EMBL" id="ODN99438.1"/>
    </source>
</evidence>
<keyword evidence="4" id="KW-1185">Reference proteome</keyword>